<protein>
    <submittedName>
        <fullName evidence="2">Uncharacterized protein</fullName>
    </submittedName>
</protein>
<evidence type="ECO:0000313" key="2">
    <source>
        <dbReference type="EMBL" id="TNN57552.1"/>
    </source>
</evidence>
<sequence length="211" mass="23328">MVDVSLGTEVGGRGHETPSIRLNFEQTGEDALWGRSFRLPLLEALDFTGDNGGISPHPSPADAEDDRGEHLNTYSGAKAQAKRNQGQLIQLPVNSEWDGTQAPGCMVNHQTSPDITRLHQTSPDLIRPHQTPPDLTRPHQTSPDLIRPHQTSPDLTRPHQTSPDSTRHHQTSPDLIRHHQTSSDIIRPHQTSSDLAAPGWNEDVQEPSFPF</sequence>
<dbReference type="AlphaFoldDB" id="A0A4Z2GY17"/>
<reference evidence="2 3" key="1">
    <citation type="submission" date="2019-03" db="EMBL/GenBank/DDBJ databases">
        <title>First draft genome of Liparis tanakae, snailfish: a comprehensive survey of snailfish specific genes.</title>
        <authorList>
            <person name="Kim W."/>
            <person name="Song I."/>
            <person name="Jeong J.-H."/>
            <person name="Kim D."/>
            <person name="Kim S."/>
            <person name="Ryu S."/>
            <person name="Song J.Y."/>
            <person name="Lee S.K."/>
        </authorList>
    </citation>
    <scope>NUCLEOTIDE SEQUENCE [LARGE SCALE GENOMIC DNA]</scope>
    <source>
        <tissue evidence="2">Muscle</tissue>
    </source>
</reference>
<feature type="region of interest" description="Disordered" evidence="1">
    <location>
        <begin position="50"/>
        <end position="69"/>
    </location>
</feature>
<keyword evidence="3" id="KW-1185">Reference proteome</keyword>
<evidence type="ECO:0000256" key="1">
    <source>
        <dbReference type="SAM" id="MobiDB-lite"/>
    </source>
</evidence>
<gene>
    <name evidence="2" type="ORF">EYF80_032218</name>
</gene>
<proteinExistence type="predicted"/>
<dbReference type="Proteomes" id="UP000314294">
    <property type="component" value="Unassembled WGS sequence"/>
</dbReference>
<dbReference type="OrthoDB" id="8962799at2759"/>
<evidence type="ECO:0000313" key="3">
    <source>
        <dbReference type="Proteomes" id="UP000314294"/>
    </source>
</evidence>
<organism evidence="2 3">
    <name type="scientific">Liparis tanakae</name>
    <name type="common">Tanaka's snailfish</name>
    <dbReference type="NCBI Taxonomy" id="230148"/>
    <lineage>
        <taxon>Eukaryota</taxon>
        <taxon>Metazoa</taxon>
        <taxon>Chordata</taxon>
        <taxon>Craniata</taxon>
        <taxon>Vertebrata</taxon>
        <taxon>Euteleostomi</taxon>
        <taxon>Actinopterygii</taxon>
        <taxon>Neopterygii</taxon>
        <taxon>Teleostei</taxon>
        <taxon>Neoteleostei</taxon>
        <taxon>Acanthomorphata</taxon>
        <taxon>Eupercaria</taxon>
        <taxon>Perciformes</taxon>
        <taxon>Cottioidei</taxon>
        <taxon>Cottales</taxon>
        <taxon>Liparidae</taxon>
        <taxon>Liparis</taxon>
    </lineage>
</organism>
<comment type="caution">
    <text evidence="2">The sequence shown here is derived from an EMBL/GenBank/DDBJ whole genome shotgun (WGS) entry which is preliminary data.</text>
</comment>
<dbReference type="EMBL" id="SRLO01000402">
    <property type="protein sequence ID" value="TNN57552.1"/>
    <property type="molecule type" value="Genomic_DNA"/>
</dbReference>
<accession>A0A4Z2GY17</accession>
<feature type="compositionally biased region" description="Polar residues" evidence="1">
    <location>
        <begin position="138"/>
        <end position="164"/>
    </location>
</feature>
<feature type="region of interest" description="Disordered" evidence="1">
    <location>
        <begin position="123"/>
        <end position="211"/>
    </location>
</feature>
<name>A0A4Z2GY17_9TELE</name>